<name>A0A1F7U409_9BACT</name>
<feature type="non-terminal residue" evidence="1">
    <location>
        <position position="1004"/>
    </location>
</feature>
<gene>
    <name evidence="1" type="ORF">A3C96_02795</name>
</gene>
<protein>
    <recommendedName>
        <fullName evidence="3">SMP-30/Gluconolactonase/LRE-like region domain-containing protein</fullName>
    </recommendedName>
</protein>
<evidence type="ECO:0000313" key="2">
    <source>
        <dbReference type="Proteomes" id="UP000177088"/>
    </source>
</evidence>
<evidence type="ECO:0008006" key="3">
    <source>
        <dbReference type="Google" id="ProtNLM"/>
    </source>
</evidence>
<dbReference type="Gene3D" id="2.40.10.500">
    <property type="match status" value="2"/>
</dbReference>
<dbReference type="SUPFAM" id="SSF63825">
    <property type="entry name" value="YWTD domain"/>
    <property type="match status" value="2"/>
</dbReference>
<organism evidence="1 2">
    <name type="scientific">Candidatus Uhrbacteria bacterium RIFCSPHIGHO2_02_FULL_60_10</name>
    <dbReference type="NCBI Taxonomy" id="1802392"/>
    <lineage>
        <taxon>Bacteria</taxon>
        <taxon>Candidatus Uhriibacteriota</taxon>
    </lineage>
</organism>
<dbReference type="PANTHER" id="PTHR46388:SF2">
    <property type="entry name" value="NHL REPEAT-CONTAINING PROTEIN 2"/>
    <property type="match status" value="1"/>
</dbReference>
<dbReference type="EMBL" id="MGEA01000073">
    <property type="protein sequence ID" value="OGL72995.1"/>
    <property type="molecule type" value="Genomic_DNA"/>
</dbReference>
<dbReference type="Proteomes" id="UP000177088">
    <property type="component" value="Unassembled WGS sequence"/>
</dbReference>
<comment type="caution">
    <text evidence="1">The sequence shown here is derived from an EMBL/GenBank/DDBJ whole genome shotgun (WGS) entry which is preliminary data.</text>
</comment>
<reference evidence="1 2" key="1">
    <citation type="journal article" date="2016" name="Nat. Commun.">
        <title>Thousands of microbial genomes shed light on interconnected biogeochemical processes in an aquifer system.</title>
        <authorList>
            <person name="Anantharaman K."/>
            <person name="Brown C.T."/>
            <person name="Hug L.A."/>
            <person name="Sharon I."/>
            <person name="Castelle C.J."/>
            <person name="Probst A.J."/>
            <person name="Thomas B.C."/>
            <person name="Singh A."/>
            <person name="Wilkins M.J."/>
            <person name="Karaoz U."/>
            <person name="Brodie E.L."/>
            <person name="Williams K.H."/>
            <person name="Hubbard S.S."/>
            <person name="Banfield J.F."/>
        </authorList>
    </citation>
    <scope>NUCLEOTIDE SEQUENCE [LARGE SCALE GENOMIC DNA]</scope>
</reference>
<dbReference type="CDD" id="cd05819">
    <property type="entry name" value="NHL"/>
    <property type="match status" value="1"/>
</dbReference>
<dbReference type="AlphaFoldDB" id="A0A1F7U409"/>
<sequence>MSFFSLKSGQKRKISGSLAVLLLLNGFFVALSPLPVAPTAQAIIANSMPAIDVVGQYDTAIADRFVPVFIKGGANNGPNSFGMAGASYSLAMDTVRHRLFVPDSNNRRVLVYNLQNDNTLVDRLPDFVLGQTGFETSASSASQSILMSASGTAYDSTNDRLFVTDTSANRVMIYDLAGGITNGMSASYVLGQANFTATASATTQAGLFIPDGIAYDGVNQRLFVADAVNRRVLVYNLSSGITNGMNAANVLGQTSFTVRVAAATQTGMSSVFGVAYDGVNQRLFAIDGGNNRVKVYELAGGLTDNMNASYVLGQANFTSNAAATTQAGLRLPLGAAIDTSGQRLFVADFSNNRTVVFNLSGGITNGMSASNVLGQANFTTSTAATTQGGQSLPTGAIYDAANQLLYAKETGNNRILVFDTAAISDGENAVNVIGQFQNPTWPPNPMSISFTQGGANSGPSPWGISTGTTPGMAMDTVGHRLFISDSANNRVLVFDLNSSNILVDKTPDYVLGQPDFFSSTAATTQSGLWGPSDAAFDAASRRLFVSDPLNSRVMAFDLAGGITNGMSASYVLGQVNFTSGTGAATQAGLNSPYGIYYDNSNRRLIASDYSNNRVMVFDLSAGIATGMNASFVLGQANFTSSSSAVTQTGLNHPGNTVYDDVNRRLFVSDVFNNRLMVYDLTGGLSNGMAASYVLGQANFTSSAGVVTQAGLNTPWGVDYDAASQRLFLADALNNRHLVYSLSGGISNGMNASMVIGQSNFTSSTSATTQSGTGGNIGTLLDPVNQRLYIAETNNGGRIMIFDVSAVTGTTSSTLTNKATVSRLAAGASSTFSLSFTLTHNLSSVLTVTFPAGFTVTSAAATADSSSCLSNFTYDSLHLYAQKTNCAGPITLGGATVTNPSTPGSYKIFYVNDDPGFISISVTADDQITVAANVDPSLTFNVGTQAAASACSGSFAGNGGTMALGVLSPSAVTSSDAATVDHLCTRVSTNATGGATVTVKSLNAG</sequence>
<dbReference type="PANTHER" id="PTHR46388">
    <property type="entry name" value="NHL REPEAT-CONTAINING PROTEIN 2"/>
    <property type="match status" value="1"/>
</dbReference>
<dbReference type="SUPFAM" id="SSF101898">
    <property type="entry name" value="NHL repeat"/>
    <property type="match status" value="1"/>
</dbReference>
<proteinExistence type="predicted"/>
<dbReference type="Gene3D" id="2.120.10.30">
    <property type="entry name" value="TolB, C-terminal domain"/>
    <property type="match status" value="3"/>
</dbReference>
<dbReference type="InterPro" id="IPR011042">
    <property type="entry name" value="6-blade_b-propeller_TolB-like"/>
</dbReference>
<evidence type="ECO:0000313" key="1">
    <source>
        <dbReference type="EMBL" id="OGL72995.1"/>
    </source>
</evidence>
<accession>A0A1F7U409</accession>